<dbReference type="Pfam" id="PF01936">
    <property type="entry name" value="NYN"/>
    <property type="match status" value="1"/>
</dbReference>
<sequence>MQTHLPKIGLFIDADNAPASQVNFIMTDIAKYGIVTIKRAYGNWQKPCLNSWAKCLSKHAIQPVQQFDVVKGKNASDIALTISLVDSLHIDDIDLYVIVSSDSDFTALVTRIRATGKQVYGYGQRLACSAFVASCTKFIYYTKNTLLSSKSVQNIKTINKIKAKVNYLKLDDSTSTIKSAIEATAMQDGWSNVTELCKHITKHSSYEIRRSLHPSIGNIIHSSDGIETRYEENKTKMFVRINNN</sequence>
<organism evidence="2 3">
    <name type="scientific">Thalassotalea fonticola</name>
    <dbReference type="NCBI Taxonomy" id="3065649"/>
    <lineage>
        <taxon>Bacteria</taxon>
        <taxon>Pseudomonadati</taxon>
        <taxon>Pseudomonadota</taxon>
        <taxon>Gammaproteobacteria</taxon>
        <taxon>Alteromonadales</taxon>
        <taxon>Colwelliaceae</taxon>
        <taxon>Thalassotalea</taxon>
    </lineage>
</organism>
<feature type="domain" description="NYN" evidence="1">
    <location>
        <begin position="7"/>
        <end position="140"/>
    </location>
</feature>
<evidence type="ECO:0000313" key="3">
    <source>
        <dbReference type="Proteomes" id="UP001301442"/>
    </source>
</evidence>
<dbReference type="PANTHER" id="PTHR35811">
    <property type="entry name" value="SLR1870 PROTEIN"/>
    <property type="match status" value="1"/>
</dbReference>
<accession>A0ABZ0GPJ4</accession>
<dbReference type="Proteomes" id="UP001301442">
    <property type="component" value="Chromosome"/>
</dbReference>
<dbReference type="CDD" id="cd11297">
    <property type="entry name" value="PIN_LabA-like_N_1"/>
    <property type="match status" value="1"/>
</dbReference>
<reference evidence="2 3" key="1">
    <citation type="submission" date="2023-09" db="EMBL/GenBank/DDBJ databases">
        <authorList>
            <person name="Qi X."/>
        </authorList>
    </citation>
    <scope>NUCLEOTIDE SEQUENCE [LARGE SCALE GENOMIC DNA]</scope>
    <source>
        <strain evidence="2 3">S1-1</strain>
    </source>
</reference>
<name>A0ABZ0GPJ4_9GAMM</name>
<proteinExistence type="predicted"/>
<dbReference type="PANTHER" id="PTHR35811:SF1">
    <property type="entry name" value="HTH OST-TYPE DOMAIN-CONTAINING PROTEIN"/>
    <property type="match status" value="1"/>
</dbReference>
<keyword evidence="3" id="KW-1185">Reference proteome</keyword>
<dbReference type="RefSeq" id="WP_348396458.1">
    <property type="nucleotide sequence ID" value="NZ_CP136600.1"/>
</dbReference>
<gene>
    <name evidence="2" type="ORF">RI844_00100</name>
</gene>
<evidence type="ECO:0000259" key="1">
    <source>
        <dbReference type="Pfam" id="PF01936"/>
    </source>
</evidence>
<dbReference type="EMBL" id="CP136600">
    <property type="protein sequence ID" value="WOH37680.1"/>
    <property type="molecule type" value="Genomic_DNA"/>
</dbReference>
<dbReference type="Gene3D" id="3.40.50.1010">
    <property type="entry name" value="5'-nuclease"/>
    <property type="match status" value="1"/>
</dbReference>
<dbReference type="InterPro" id="IPR021139">
    <property type="entry name" value="NYN"/>
</dbReference>
<protein>
    <submittedName>
        <fullName evidence="2">NYN domain-containing protein</fullName>
    </submittedName>
</protein>
<evidence type="ECO:0000313" key="2">
    <source>
        <dbReference type="EMBL" id="WOH37680.1"/>
    </source>
</evidence>